<reference evidence="1" key="1">
    <citation type="submission" date="2024-05" db="EMBL/GenBank/DDBJ databases">
        <title>Draft genome assemblies of 36 bacteria isolated from hibernating arctic ground squirrels.</title>
        <authorList>
            <person name="McKee H."/>
            <person name="Mullen L."/>
            <person name="Drown D.M."/>
            <person name="Duddleston K.N."/>
        </authorList>
    </citation>
    <scope>NUCLEOTIDE SEQUENCE</scope>
    <source>
        <strain evidence="1">AN1007</strain>
    </source>
</reference>
<name>A0AAU8NHN1_9BACL</name>
<protein>
    <submittedName>
        <fullName evidence="1">Uncharacterized protein</fullName>
    </submittedName>
</protein>
<proteinExistence type="predicted"/>
<gene>
    <name evidence="1" type="ORF">ABXS70_07085</name>
</gene>
<evidence type="ECO:0000313" key="1">
    <source>
        <dbReference type="EMBL" id="XCP96460.1"/>
    </source>
</evidence>
<sequence length="115" mass="13854">MEGFDFEKLNKRNSRKAAEVLRSFIEIEVNEYSKSDIIQFLKHSSVGEELELTDHFIIRKNEDEVLVFNETTEMFVINPEDYRVYVEVSSLIYLINKPWRLNKWTLRISRCYLIE</sequence>
<accession>A0AAU8NHN1</accession>
<dbReference type="EMBL" id="CP159992">
    <property type="protein sequence ID" value="XCP96460.1"/>
    <property type="molecule type" value="Genomic_DNA"/>
</dbReference>
<dbReference type="AlphaFoldDB" id="A0AAU8NHN1"/>
<dbReference type="RefSeq" id="WP_366294969.1">
    <property type="nucleotide sequence ID" value="NZ_CP159992.1"/>
</dbReference>
<organism evidence="1">
    <name type="scientific">Paenibacillus sp. AN1007</name>
    <dbReference type="NCBI Taxonomy" id="3151385"/>
    <lineage>
        <taxon>Bacteria</taxon>
        <taxon>Bacillati</taxon>
        <taxon>Bacillota</taxon>
        <taxon>Bacilli</taxon>
        <taxon>Bacillales</taxon>
        <taxon>Paenibacillaceae</taxon>
        <taxon>Paenibacillus</taxon>
    </lineage>
</organism>